<evidence type="ECO:0000256" key="6">
    <source>
        <dbReference type="SAM" id="MobiDB-lite"/>
    </source>
</evidence>
<accession>A0A5A8DN69</accession>
<evidence type="ECO:0000256" key="5">
    <source>
        <dbReference type="RuleBase" id="RU367076"/>
    </source>
</evidence>
<proteinExistence type="inferred from homology"/>
<evidence type="ECO:0000259" key="7">
    <source>
        <dbReference type="Pfam" id="PF22536"/>
    </source>
</evidence>
<sequence>MERVELAYDIAADEFGPLCGAVCRQLVHQGPQTLAQLVRALVHAGDPLRAPRKGAAPRPGGPVDPPSIPDEFLASVSSAAYRLVTKAPELPAPFMTAAELQSALTSLLLAGIVSSTVRARPFDPAAAPKAEGANKAAQRGRRAAVAASGERIAASASSIGTAYLPPTYAFEPGRAIERLRFPRAIQFLATHFGAAGVLVGEQLCHHAVRSKEDVLEAAREREEALELVREGAATAEQEGAAALVSGAAVGSEFDSARVPGVWDELVSAGFVVRASGHALPTEWLGGTDGALLVRPPAPVNPLVDADGDVLGGSGEIARAAAAAAEIWGADDAGGSDDDQSGAAGGPVPKRGRASKASSAARGPGGSKGLGVGLSVGGSTLARQLRPPGNARRVGSDTVLRAERRRGKRGRESEPAEGSAKQARQAAATRGPGASGRQSGAAAANGGEDDGNDDDDEGDDDDDETAGAGARRRHRRAAIRDDDDDDDDNNDDDDDADEDDEGETPAPTPIARSSSRGDPAAALGRNGSSSRKRSRRSPAPAPPCPQLWRLNLDAVNARIRDAAVARYVTQRISTLAGTVIGAALDLAFVAGDPQALAGLNAVVSARDVAAHARMAHAAALRAAEAIPGEEGSILPATLCASASAMRAGRKGIPANPPDWAAVISNLEVLGSRELGFVTRTRAGADGGEHQVSLERLTRLVRRRSLESFVDRKYGPVAARIVRLLVARGMLEDRAVGDVAMLPLKDARSLLFRLYAAGVVSLRQVAKRTDFAPASIIFLWFVDDDTLAEQARLGVVSAIHRLRVRRRAELRKLDEVKAARERSACGDGAAAAFADKEGAILLGIDRLDAASVHVEDTLAALQRWAADGEGRMATVLAGDDDDEPSG</sequence>
<evidence type="ECO:0000256" key="3">
    <source>
        <dbReference type="ARBA" id="ARBA00023163"/>
    </source>
</evidence>
<name>A0A5A8DN69_CAFRO</name>
<evidence type="ECO:0000313" key="9">
    <source>
        <dbReference type="EMBL" id="KAA0151344.1"/>
    </source>
</evidence>
<keyword evidence="2 5" id="KW-0240">DNA-directed RNA polymerase</keyword>
<evidence type="ECO:0000256" key="4">
    <source>
        <dbReference type="ARBA" id="ARBA00023242"/>
    </source>
</evidence>
<evidence type="ECO:0000313" key="11">
    <source>
        <dbReference type="Proteomes" id="UP000323011"/>
    </source>
</evidence>
<dbReference type="EMBL" id="VLTN01000037">
    <property type="protein sequence ID" value="KAA0150097.1"/>
    <property type="molecule type" value="Genomic_DNA"/>
</dbReference>
<keyword evidence="11" id="KW-1185">Reference proteome</keyword>
<evidence type="ECO:0000313" key="13">
    <source>
        <dbReference type="Proteomes" id="UP000325113"/>
    </source>
</evidence>
<feature type="compositionally biased region" description="Acidic residues" evidence="6">
    <location>
        <begin position="480"/>
        <end position="502"/>
    </location>
</feature>
<dbReference type="InterPro" id="IPR055207">
    <property type="entry name" value="POLR3C_WHD"/>
</dbReference>
<organism evidence="10 13">
    <name type="scientific">Cafeteria roenbergensis</name>
    <name type="common">Marine flagellate</name>
    <dbReference type="NCBI Taxonomy" id="33653"/>
    <lineage>
        <taxon>Eukaryota</taxon>
        <taxon>Sar</taxon>
        <taxon>Stramenopiles</taxon>
        <taxon>Bigyra</taxon>
        <taxon>Opalozoa</taxon>
        <taxon>Bicosoecida</taxon>
        <taxon>Cafeteriaceae</taxon>
        <taxon>Cafeteria</taxon>
    </lineage>
</organism>
<dbReference type="Pfam" id="PF22536">
    <property type="entry name" value="WHD_POLR3C"/>
    <property type="match status" value="1"/>
</dbReference>
<evidence type="ECO:0000313" key="8">
    <source>
        <dbReference type="EMBL" id="KAA0150097.1"/>
    </source>
</evidence>
<reference evidence="11 12" key="1">
    <citation type="submission" date="2019-07" db="EMBL/GenBank/DDBJ databases">
        <title>Genomes of Cafeteria roenbergensis.</title>
        <authorList>
            <person name="Fischer M.G."/>
            <person name="Hackl T."/>
            <person name="Roman M."/>
        </authorList>
    </citation>
    <scope>NUCLEOTIDE SEQUENCE [LARGE SCALE GENOMIC DNA]</scope>
    <source>
        <strain evidence="8 11">BVI</strain>
        <strain evidence="10 13">Cflag</strain>
        <strain evidence="9 12">RCC970-E3</strain>
    </source>
</reference>
<evidence type="ECO:0000313" key="10">
    <source>
        <dbReference type="EMBL" id="KAA0165311.1"/>
    </source>
</evidence>
<feature type="region of interest" description="Disordered" evidence="6">
    <location>
        <begin position="330"/>
        <end position="544"/>
    </location>
</feature>
<protein>
    <recommendedName>
        <fullName evidence="5">DNA-directed RNA polymerase III subunit RPC3</fullName>
        <shortName evidence="5">RNA polymerase III subunit C3</shortName>
    </recommendedName>
</protein>
<gene>
    <name evidence="9" type="ORF">FNF28_07149</name>
    <name evidence="8" type="ORF">FNF29_05537</name>
    <name evidence="10" type="ORF">FNF31_01964</name>
</gene>
<dbReference type="EMBL" id="VLTL01000219">
    <property type="protein sequence ID" value="KAA0151344.1"/>
    <property type="molecule type" value="Genomic_DNA"/>
</dbReference>
<evidence type="ECO:0000256" key="2">
    <source>
        <dbReference type="ARBA" id="ARBA00022478"/>
    </source>
</evidence>
<feature type="compositionally biased region" description="Acidic residues" evidence="6">
    <location>
        <begin position="446"/>
        <end position="464"/>
    </location>
</feature>
<keyword evidence="4 5" id="KW-0539">Nucleus</keyword>
<dbReference type="GO" id="GO:0003697">
    <property type="term" value="F:single-stranded DNA binding"/>
    <property type="evidence" value="ECO:0007669"/>
    <property type="project" value="UniProtKB-UniRule"/>
</dbReference>
<feature type="domain" description="DNA-directed RNA polymerase III subunit RPC3 winged-helix" evidence="7">
    <location>
        <begin position="704"/>
        <end position="780"/>
    </location>
</feature>
<evidence type="ECO:0000256" key="1">
    <source>
        <dbReference type="ARBA" id="ARBA00004123"/>
    </source>
</evidence>
<comment type="subcellular location">
    <subcellularLocation>
        <location evidence="1 5">Nucleus</location>
    </subcellularLocation>
</comment>
<dbReference type="InterPro" id="IPR039748">
    <property type="entry name" value="RPC3"/>
</dbReference>
<keyword evidence="3 5" id="KW-0804">Transcription</keyword>
<dbReference type="GO" id="GO:0005666">
    <property type="term" value="C:RNA polymerase III complex"/>
    <property type="evidence" value="ECO:0007669"/>
    <property type="project" value="UniProtKB-UniRule"/>
</dbReference>
<dbReference type="InterPro" id="IPR036388">
    <property type="entry name" value="WH-like_DNA-bd_sf"/>
</dbReference>
<comment type="caution">
    <text evidence="10">The sequence shown here is derived from an EMBL/GenBank/DDBJ whole genome shotgun (WGS) entry which is preliminary data.</text>
</comment>
<evidence type="ECO:0000313" key="12">
    <source>
        <dbReference type="Proteomes" id="UP000324907"/>
    </source>
</evidence>
<dbReference type="PANTHER" id="PTHR12949:SF0">
    <property type="entry name" value="DNA-DIRECTED RNA POLYMERASE III SUBUNIT RPC3"/>
    <property type="match status" value="1"/>
</dbReference>
<dbReference type="AlphaFoldDB" id="A0A5A8DN69"/>
<dbReference type="Proteomes" id="UP000323011">
    <property type="component" value="Unassembled WGS sequence"/>
</dbReference>
<dbReference type="PANTHER" id="PTHR12949">
    <property type="entry name" value="RNA POLYMERASE III DNA DIRECTED -RELATED"/>
    <property type="match status" value="1"/>
</dbReference>
<feature type="compositionally biased region" description="Low complexity" evidence="6">
    <location>
        <begin position="429"/>
        <end position="445"/>
    </location>
</feature>
<comment type="subunit">
    <text evidence="5">Component of the RNA polymerase III (Pol III) complex consisting of 17 subunits.</text>
</comment>
<feature type="compositionally biased region" description="Gly residues" evidence="6">
    <location>
        <begin position="362"/>
        <end position="375"/>
    </location>
</feature>
<dbReference type="Proteomes" id="UP000324907">
    <property type="component" value="Unassembled WGS sequence"/>
</dbReference>
<dbReference type="Proteomes" id="UP000325113">
    <property type="component" value="Unassembled WGS sequence"/>
</dbReference>
<comment type="similarity">
    <text evidence="5">Belongs to the eukaryotic RPC3/POLR3C RNA polymerase subunit family.</text>
</comment>
<dbReference type="EMBL" id="VLTM01000013">
    <property type="protein sequence ID" value="KAA0165311.1"/>
    <property type="molecule type" value="Genomic_DNA"/>
</dbReference>
<comment type="function">
    <text evidence="5">DNA-dependent RNA polymerase catalyzes the transcription of DNA into RNA using the four ribonucleoside triphosphates as substrates. Specific core component of RNA polymerase III which synthesizes small RNAs, such as 5S rRNA and tRNAs.</text>
</comment>
<dbReference type="Gene3D" id="1.10.10.10">
    <property type="entry name" value="Winged helix-like DNA-binding domain superfamily/Winged helix DNA-binding domain"/>
    <property type="match status" value="1"/>
</dbReference>